<dbReference type="AlphaFoldDB" id="B9W7C8"/>
<dbReference type="GO" id="GO:0006891">
    <property type="term" value="P:intra-Golgi vesicle-mediated transport"/>
    <property type="evidence" value="ECO:0007669"/>
    <property type="project" value="TreeGrafter"/>
</dbReference>
<proteinExistence type="predicted"/>
<dbReference type="eggNOG" id="KOG0521">
    <property type="taxonomic scope" value="Eukaryota"/>
</dbReference>
<dbReference type="PROSITE" id="PS50003">
    <property type="entry name" value="PH_DOMAIN"/>
    <property type="match status" value="1"/>
</dbReference>
<dbReference type="PANTHER" id="PTHR23180">
    <property type="entry name" value="CENTAURIN/ARF"/>
    <property type="match status" value="1"/>
</dbReference>
<accession>B9W7C8</accession>
<dbReference type="Pfam" id="PF00169">
    <property type="entry name" value="PH"/>
    <property type="match status" value="1"/>
</dbReference>
<keyword evidence="5" id="KW-0040">ANK repeat</keyword>
<feature type="domain" description="PH" evidence="6">
    <location>
        <begin position="562"/>
        <end position="660"/>
    </location>
</feature>
<evidence type="ECO:0000313" key="10">
    <source>
        <dbReference type="Proteomes" id="UP000002605"/>
    </source>
</evidence>
<organism evidence="9 10">
    <name type="scientific">Candida dubliniensis (strain CD36 / ATCC MYA-646 / CBS 7987 / NCPF 3949 / NRRL Y-17841)</name>
    <name type="common">Yeast</name>
    <dbReference type="NCBI Taxonomy" id="573826"/>
    <lineage>
        <taxon>Eukaryota</taxon>
        <taxon>Fungi</taxon>
        <taxon>Dikarya</taxon>
        <taxon>Ascomycota</taxon>
        <taxon>Saccharomycotina</taxon>
        <taxon>Pichiomycetes</taxon>
        <taxon>Debaryomycetaceae</taxon>
        <taxon>Candida/Lodderomyces clade</taxon>
        <taxon>Candida</taxon>
    </lineage>
</organism>
<dbReference type="GO" id="GO:0008270">
    <property type="term" value="F:zinc ion binding"/>
    <property type="evidence" value="ECO:0007669"/>
    <property type="project" value="UniProtKB-KW"/>
</dbReference>
<dbReference type="InterPro" id="IPR001849">
    <property type="entry name" value="PH_domain"/>
</dbReference>
<comment type="subcellular location">
    <subcellularLocation>
        <location evidence="5">Cytoplasm</location>
    </subcellularLocation>
</comment>
<evidence type="ECO:0000259" key="6">
    <source>
        <dbReference type="PROSITE" id="PS50003"/>
    </source>
</evidence>
<dbReference type="Gene3D" id="1.20.1270.60">
    <property type="entry name" value="Arfaptin homology (AH) domain/BAR domain"/>
    <property type="match status" value="1"/>
</dbReference>
<evidence type="ECO:0000256" key="5">
    <source>
        <dbReference type="RuleBase" id="RU369028"/>
    </source>
</evidence>
<dbReference type="CGD" id="CAL0000163117">
    <property type="gene designation" value="Cd36_03270"/>
</dbReference>
<evidence type="ECO:0000313" key="9">
    <source>
        <dbReference type="EMBL" id="CAX44587.1"/>
    </source>
</evidence>
<dbReference type="CDD" id="cd08204">
    <property type="entry name" value="ArfGap"/>
    <property type="match status" value="1"/>
</dbReference>
<dbReference type="InterPro" id="IPR045258">
    <property type="entry name" value="ACAP1/2/3-like"/>
</dbReference>
<keyword evidence="1 5" id="KW-0479">Metal-binding</keyword>
<dbReference type="SUPFAM" id="SSF103657">
    <property type="entry name" value="BAR/IMD domain-like"/>
    <property type="match status" value="1"/>
</dbReference>
<dbReference type="PANTHER" id="PTHR23180:SF160">
    <property type="entry name" value="ADP-RIBOSYLATION FACTOR GTPASE-ACTIVATING PROTEIN EFFECTOR PROTEIN 1"/>
    <property type="match status" value="1"/>
</dbReference>
<dbReference type="Pfam" id="PF01412">
    <property type="entry name" value="ArfGap"/>
    <property type="match status" value="1"/>
</dbReference>
<dbReference type="Proteomes" id="UP000002605">
    <property type="component" value="Chromosome 1"/>
</dbReference>
<keyword evidence="3 5" id="KW-0862">Zinc</keyword>
<dbReference type="GO" id="GO:0005096">
    <property type="term" value="F:GTPase activator activity"/>
    <property type="evidence" value="ECO:0007669"/>
    <property type="project" value="UniProtKB-KW"/>
</dbReference>
<dbReference type="InterPro" id="IPR011993">
    <property type="entry name" value="PH-like_dom_sf"/>
</dbReference>
<dbReference type="PROSITE" id="PS50115">
    <property type="entry name" value="ARFGAP"/>
    <property type="match status" value="1"/>
</dbReference>
<dbReference type="HOGENOM" id="CLU_316862_0_0_1"/>
<dbReference type="Gene3D" id="2.30.29.30">
    <property type="entry name" value="Pleckstrin-homology domain (PH domain)/Phosphotyrosine-binding domain (PTB)"/>
    <property type="match status" value="1"/>
</dbReference>
<feature type="domain" description="Arf-GAP" evidence="7">
    <location>
        <begin position="718"/>
        <end position="833"/>
    </location>
</feature>
<comment type="function">
    <text evidence="5">GTPase-activating protein for the ADP ribosylation factor family.</text>
</comment>
<gene>
    <name evidence="8" type="ordered locus">Cd36_03270</name>
    <name evidence="9" type="ORF">CD36_03270</name>
</gene>
<dbReference type="OrthoDB" id="10266696at2759"/>
<evidence type="ECO:0000313" key="8">
    <source>
        <dbReference type="CGD" id="CAL0000163117"/>
    </source>
</evidence>
<keyword evidence="10" id="KW-1185">Reference proteome</keyword>
<keyword evidence="5" id="KW-0677">Repeat</keyword>
<dbReference type="VEuPathDB" id="FungiDB:CD36_03270"/>
<dbReference type="SMART" id="SM00105">
    <property type="entry name" value="ArfGap"/>
    <property type="match status" value="1"/>
</dbReference>
<dbReference type="Gene3D" id="1.10.220.150">
    <property type="entry name" value="Arf GTPase activating protein"/>
    <property type="match status" value="1"/>
</dbReference>
<name>B9W7C8_CANDC</name>
<dbReference type="InterPro" id="IPR001164">
    <property type="entry name" value="ArfGAP_dom"/>
</dbReference>
<reference evidence="9 10" key="1">
    <citation type="journal article" date="2009" name="Genome Res.">
        <title>Comparative genomics of the fungal pathogens Candida dubliniensis and Candida albicans.</title>
        <authorList>
            <person name="Jackson A.P."/>
            <person name="Gamble J.A."/>
            <person name="Yeomans T."/>
            <person name="Moran G.P."/>
            <person name="Saunders D."/>
            <person name="Harris D."/>
            <person name="Aslett M."/>
            <person name="Barrell J.F."/>
            <person name="Butler G."/>
            <person name="Citiulo F."/>
            <person name="Coleman D.C."/>
            <person name="de Groot P.W.J."/>
            <person name="Goodwin T.J."/>
            <person name="Quail M.A."/>
            <person name="McQuillan J."/>
            <person name="Munro C.A."/>
            <person name="Pain A."/>
            <person name="Poulter R.T."/>
            <person name="Rajandream M.A."/>
            <person name="Renauld H."/>
            <person name="Spiering M.J."/>
            <person name="Tivey A."/>
            <person name="Gow N.A.R."/>
            <person name="Barrell B."/>
            <person name="Sullivan D.J."/>
            <person name="Berriman M."/>
        </authorList>
    </citation>
    <scope>NUCLEOTIDE SEQUENCE [LARGE SCALE GENOMIC DNA]</scope>
    <source>
        <strain evidence="10">CD36 / ATCC MYA-646 / CBS 7987 / NCPF 3949 / NRRL Y-17841</strain>
    </source>
</reference>
<dbReference type="EMBL" id="FM992688">
    <property type="protein sequence ID" value="CAX44587.1"/>
    <property type="molecule type" value="Genomic_DNA"/>
</dbReference>
<keyword evidence="5" id="KW-0963">Cytoplasm</keyword>
<dbReference type="InterPro" id="IPR027267">
    <property type="entry name" value="AH/BAR_dom_sf"/>
</dbReference>
<dbReference type="SMART" id="SM00233">
    <property type="entry name" value="PH"/>
    <property type="match status" value="1"/>
</dbReference>
<dbReference type="GO" id="GO:0005768">
    <property type="term" value="C:endosome"/>
    <property type="evidence" value="ECO:0007669"/>
    <property type="project" value="TreeGrafter"/>
</dbReference>
<dbReference type="RefSeq" id="XP_002416999.1">
    <property type="nucleotide sequence ID" value="XM_002416954.1"/>
</dbReference>
<dbReference type="InterPro" id="IPR037278">
    <property type="entry name" value="ARFGAP/RecO"/>
</dbReference>
<keyword evidence="5" id="KW-0343">GTPase activation</keyword>
<dbReference type="SUPFAM" id="SSF57863">
    <property type="entry name" value="ArfGap/RecO-like zinc finger"/>
    <property type="match status" value="1"/>
</dbReference>
<dbReference type="InterPro" id="IPR038508">
    <property type="entry name" value="ArfGAP_dom_sf"/>
</dbReference>
<evidence type="ECO:0000256" key="4">
    <source>
        <dbReference type="PROSITE-ProRule" id="PRU00288"/>
    </source>
</evidence>
<dbReference type="GeneID" id="8044535"/>
<protein>
    <recommendedName>
        <fullName evidence="5">ADP-ribosylation factor GTPase-activating protein</fullName>
    </recommendedName>
</protein>
<evidence type="ECO:0000256" key="1">
    <source>
        <dbReference type="ARBA" id="ARBA00022723"/>
    </source>
</evidence>
<dbReference type="SUPFAM" id="SSF50729">
    <property type="entry name" value="PH domain-like"/>
    <property type="match status" value="1"/>
</dbReference>
<evidence type="ECO:0000259" key="7">
    <source>
        <dbReference type="PROSITE" id="PS50115"/>
    </source>
</evidence>
<sequence>MELLSQISFPYYQEDDSCVTLNKLSFTDELDSRRSVIALNEKKQVDTFNTVYTNTQQIVPQLASYIENPDDEEKSQFPLLIKISPEFNKLKLHVSIKPVVGFESRSLIIVKSRGVTDVDVLKNQLYDDNTQDKPMTELSKLEYRKLPIEENNHSFQKIIINDFFDPRIVNNTKLNISLWEHDSVSNEFRHFLNFSVWIDRLVPVEPSINRSSFSLATKGQPLEEKSPESKLFSLGDFRKEFKIDIEDGPEFRKTLTRLENNIPWAKKGYSNLIDEFRMLESSVRRVTNSKIKVMDAIDHIVDLESTSLLKEFGFKHDFHVVFKAMFEPFEKNLNFFFENVCDHKLLNKIYANIGFTQIDSSAVYLELQKKFEADSKEYYSWLNKYLSNEKERPESKLLAKRKVFELSKFDYLNSLTKVTNNQYVNEVLENFFKFLNLKYDQRYPRLLDYHSFKDKKSNQNLLGDNYQIYMNVLLRFNSERYQFRQMIEACQTNEELTNLIRCNRLNHKSFSTSSSSSSPPTSTSSPHNLITSSIDEFIITKENWDLIFNDSKPPDNEIGPDDSEKSGILFTLGGQKKQGWHKEWVVLKKGQLIEYSDWRKGRTPINKPIEIALASVKAITHDKRQFCFEVLTSKGSKHVFQAFDNDDRNKWVKALHNAGQLINTKRLEQAHAKSSPHEGRKKTIGKLITEFKDKPIIPGQDRSISPISLTSKAPPIEKDYLQMVRSAPDSDNNVCIDCGSTESVEWISINTLTCFCINCASCHRNIGSHITRIRSLKMDKFENETELLLKYINNRVVNSYLEENLPSKEKITSDADNESRLNFIRNKYQLKKYKSIIPDIDNLLIKAIQKINVPEVLKYILCGADINLNIQINIPNRNEYLVITLFEYSLRKYIEIKDGHDRELGYKPKKLFIISELLILNGCKVSDHIKDLQKEDLGLTDAAVEYWKIRSLKLSGGKAS</sequence>
<dbReference type="KEGG" id="cdu:CD36_03270"/>
<evidence type="ECO:0000256" key="3">
    <source>
        <dbReference type="ARBA" id="ARBA00022833"/>
    </source>
</evidence>
<dbReference type="GO" id="GO:0005802">
    <property type="term" value="C:trans-Golgi network"/>
    <property type="evidence" value="ECO:0007669"/>
    <property type="project" value="TreeGrafter"/>
</dbReference>
<evidence type="ECO:0000256" key="2">
    <source>
        <dbReference type="ARBA" id="ARBA00022771"/>
    </source>
</evidence>
<dbReference type="CDD" id="cd07608">
    <property type="entry name" value="BAR_ArfGAP_fungi"/>
    <property type="match status" value="1"/>
</dbReference>
<keyword evidence="2 4" id="KW-0863">Zinc-finger</keyword>